<comment type="similarity">
    <text evidence="1">Belongs to the UPF0065 (bug) family.</text>
</comment>
<evidence type="ECO:0000313" key="3">
    <source>
        <dbReference type="EMBL" id="SHI25640.1"/>
    </source>
</evidence>
<dbReference type="InterPro" id="IPR042100">
    <property type="entry name" value="Bug_dom1"/>
</dbReference>
<accession>A0A1M5ZN33</accession>
<dbReference type="SUPFAM" id="SSF53850">
    <property type="entry name" value="Periplasmic binding protein-like II"/>
    <property type="match status" value="1"/>
</dbReference>
<proteinExistence type="inferred from homology"/>
<dbReference type="RefSeq" id="WP_084110355.1">
    <property type="nucleotide sequence ID" value="NZ_FQXJ01000013.1"/>
</dbReference>
<keyword evidence="3" id="KW-0675">Receptor</keyword>
<dbReference type="PROSITE" id="PS51257">
    <property type="entry name" value="PROKAR_LIPOPROTEIN"/>
    <property type="match status" value="1"/>
</dbReference>
<keyword evidence="2" id="KW-0732">Signal</keyword>
<reference evidence="4" key="1">
    <citation type="submission" date="2016-11" db="EMBL/GenBank/DDBJ databases">
        <authorList>
            <person name="Varghese N."/>
            <person name="Submissions S."/>
        </authorList>
    </citation>
    <scope>NUCLEOTIDE SEQUENCE [LARGE SCALE GENOMIC DNA]</scope>
    <source>
        <strain evidence="4">DSM 15449</strain>
    </source>
</reference>
<sequence length="339" mass="36493">MFKKSIWKKAVISGLAVSLMLTMTACRTTNQPAGTSKVESDYPNKPITVLQGFAAGGGSDQLAMLTGPYLQKELGNTLVNQYIPGATGAIAWTQLTKQTAADGYTLSITNTPMLMTNYLMNTEIKYTIDELTPIANVVTDPGILVVSKDSPFKTYQDYIDYVKANPGQLTIANSGTGGDDFFTILQWQKATGLSVKMIPFTGDGPSWQAAAGNKVQASSTNLGVVYSQVKAGNLRALAIYSEKRSDLLPDVPTAKEFGVELVAGSSRGYSAPKGIPDNVKKKLIDSFTTIAKDPAFLKGLQGAALPIDLKVGDEYAKYLKDQETEFKAIWDSVKDTIKK</sequence>
<dbReference type="PANTHER" id="PTHR42928:SF5">
    <property type="entry name" value="BLR1237 PROTEIN"/>
    <property type="match status" value="1"/>
</dbReference>
<keyword evidence="4" id="KW-1185">Reference proteome</keyword>
<gene>
    <name evidence="3" type="ORF">SAMN02746098_03453</name>
</gene>
<dbReference type="InterPro" id="IPR005064">
    <property type="entry name" value="BUG"/>
</dbReference>
<feature type="signal peptide" evidence="2">
    <location>
        <begin position="1"/>
        <end position="25"/>
    </location>
</feature>
<dbReference type="PANTHER" id="PTHR42928">
    <property type="entry name" value="TRICARBOXYLATE-BINDING PROTEIN"/>
    <property type="match status" value="1"/>
</dbReference>
<evidence type="ECO:0000313" key="4">
    <source>
        <dbReference type="Proteomes" id="UP000183954"/>
    </source>
</evidence>
<dbReference type="Gene3D" id="3.40.190.150">
    <property type="entry name" value="Bordetella uptake gene, domain 1"/>
    <property type="match status" value="1"/>
</dbReference>
<dbReference type="CDD" id="cd07012">
    <property type="entry name" value="PBP2_Bug_TTT"/>
    <property type="match status" value="1"/>
</dbReference>
<dbReference type="OrthoDB" id="8880247at2"/>
<feature type="chain" id="PRO_5038837563" evidence="2">
    <location>
        <begin position="26"/>
        <end position="339"/>
    </location>
</feature>
<evidence type="ECO:0000256" key="1">
    <source>
        <dbReference type="ARBA" id="ARBA00006987"/>
    </source>
</evidence>
<dbReference type="Proteomes" id="UP000183954">
    <property type="component" value="Unassembled WGS sequence"/>
</dbReference>
<dbReference type="STRING" id="1121420.SAMN02746098_03453"/>
<name>A0A1M5ZN33_9FIRM</name>
<evidence type="ECO:0000256" key="2">
    <source>
        <dbReference type="SAM" id="SignalP"/>
    </source>
</evidence>
<dbReference type="Gene3D" id="3.40.190.10">
    <property type="entry name" value="Periplasmic binding protein-like II"/>
    <property type="match status" value="1"/>
</dbReference>
<dbReference type="Pfam" id="PF03401">
    <property type="entry name" value="TctC"/>
    <property type="match status" value="1"/>
</dbReference>
<dbReference type="AlphaFoldDB" id="A0A1M5ZN33"/>
<dbReference type="PIRSF" id="PIRSF017082">
    <property type="entry name" value="YflP"/>
    <property type="match status" value="1"/>
</dbReference>
<organism evidence="3 4">
    <name type="scientific">Desulfosporosinus lacus DSM 15449</name>
    <dbReference type="NCBI Taxonomy" id="1121420"/>
    <lineage>
        <taxon>Bacteria</taxon>
        <taxon>Bacillati</taxon>
        <taxon>Bacillota</taxon>
        <taxon>Clostridia</taxon>
        <taxon>Eubacteriales</taxon>
        <taxon>Desulfitobacteriaceae</taxon>
        <taxon>Desulfosporosinus</taxon>
    </lineage>
</organism>
<dbReference type="EMBL" id="FQXJ01000013">
    <property type="protein sequence ID" value="SHI25640.1"/>
    <property type="molecule type" value="Genomic_DNA"/>
</dbReference>
<protein>
    <submittedName>
        <fullName evidence="3">Tripartite-type tricarboxylate transporter, receptor component TctC</fullName>
    </submittedName>
</protein>